<protein>
    <recommendedName>
        <fullName evidence="1">DNA-directed DNA polymerase</fullName>
        <ecNumber evidence="1">2.7.7.7</ecNumber>
    </recommendedName>
</protein>
<keyword evidence="2" id="KW-0808">Transferase</keyword>
<dbReference type="InterPro" id="IPR043502">
    <property type="entry name" value="DNA/RNA_pol_sf"/>
</dbReference>
<evidence type="ECO:0000313" key="7">
    <source>
        <dbReference type="Proteomes" id="UP000233469"/>
    </source>
</evidence>
<dbReference type="EMBL" id="LLXL01009276">
    <property type="protein sequence ID" value="PKK43650.1"/>
    <property type="molecule type" value="Genomic_DNA"/>
</dbReference>
<keyword evidence="3" id="KW-0548">Nucleotidyltransferase</keyword>
<feature type="non-terminal residue" evidence="6">
    <location>
        <position position="1"/>
    </location>
</feature>
<evidence type="ECO:0000256" key="2">
    <source>
        <dbReference type="ARBA" id="ARBA00022679"/>
    </source>
</evidence>
<dbReference type="PROSITE" id="PS00116">
    <property type="entry name" value="DNA_POLYMERASE_B"/>
    <property type="match status" value="1"/>
</dbReference>
<sequence length="69" mass="7428">ACLDAKQLALKVYMNTFYGEAGNSGSPFFLRELAGGVTSAGQKNIKLIADFVKNKGFGIKYGDTDSLYL</sequence>
<dbReference type="GO" id="GO:0003887">
    <property type="term" value="F:DNA-directed DNA polymerase activity"/>
    <property type="evidence" value="ECO:0007669"/>
    <property type="project" value="UniProtKB-KW"/>
</dbReference>
<evidence type="ECO:0000256" key="3">
    <source>
        <dbReference type="ARBA" id="ARBA00022695"/>
    </source>
</evidence>
<organism evidence="6 7">
    <name type="scientific">Rhizophagus irregularis</name>
    <dbReference type="NCBI Taxonomy" id="588596"/>
    <lineage>
        <taxon>Eukaryota</taxon>
        <taxon>Fungi</taxon>
        <taxon>Fungi incertae sedis</taxon>
        <taxon>Mucoromycota</taxon>
        <taxon>Glomeromycotina</taxon>
        <taxon>Glomeromycetes</taxon>
        <taxon>Glomerales</taxon>
        <taxon>Glomeraceae</taxon>
        <taxon>Rhizophagus</taxon>
    </lineage>
</organism>
<accession>A0A2N1L2P8</accession>
<dbReference type="Gene3D" id="3.90.1600.10">
    <property type="entry name" value="Palm domain of DNA polymerase"/>
    <property type="match status" value="1"/>
</dbReference>
<dbReference type="EC" id="2.7.7.7" evidence="1"/>
<reference evidence="6 7" key="2">
    <citation type="submission" date="2017-10" db="EMBL/GenBank/DDBJ databases">
        <title>Extensive intraspecific genome diversity in a model arbuscular mycorrhizal fungus.</title>
        <authorList>
            <person name="Chen E.C.H."/>
            <person name="Morin E."/>
            <person name="Baudet D."/>
            <person name="Noel J."/>
            <person name="Ndikumana S."/>
            <person name="Charron P."/>
            <person name="St-Onge C."/>
            <person name="Giorgi J."/>
            <person name="Grigoriev I.V."/>
            <person name="Roux C."/>
            <person name="Martin F.M."/>
            <person name="Corradi N."/>
        </authorList>
    </citation>
    <scope>NUCLEOTIDE SEQUENCE [LARGE SCALE GENOMIC DNA]</scope>
    <source>
        <strain evidence="6 7">C2</strain>
    </source>
</reference>
<evidence type="ECO:0000256" key="4">
    <source>
        <dbReference type="ARBA" id="ARBA00022932"/>
    </source>
</evidence>
<dbReference type="AlphaFoldDB" id="A0A2N1L2P8"/>
<dbReference type="InterPro" id="IPR023211">
    <property type="entry name" value="DNA_pol_palm_dom_sf"/>
</dbReference>
<dbReference type="Pfam" id="PF00136">
    <property type="entry name" value="DNA_pol_B"/>
    <property type="match status" value="1"/>
</dbReference>
<feature type="domain" description="DNA-directed DNA polymerase family B multifunctional" evidence="5">
    <location>
        <begin position="2"/>
        <end position="68"/>
    </location>
</feature>
<dbReference type="InterPro" id="IPR006134">
    <property type="entry name" value="DNA-dir_DNA_pol_B_multi_dom"/>
</dbReference>
<dbReference type="GO" id="GO:0000166">
    <property type="term" value="F:nucleotide binding"/>
    <property type="evidence" value="ECO:0007669"/>
    <property type="project" value="InterPro"/>
</dbReference>
<dbReference type="Proteomes" id="UP000233469">
    <property type="component" value="Unassembled WGS sequence"/>
</dbReference>
<dbReference type="SUPFAM" id="SSF56672">
    <property type="entry name" value="DNA/RNA polymerases"/>
    <property type="match status" value="1"/>
</dbReference>
<evidence type="ECO:0000259" key="5">
    <source>
        <dbReference type="Pfam" id="PF00136"/>
    </source>
</evidence>
<evidence type="ECO:0000313" key="6">
    <source>
        <dbReference type="EMBL" id="PKK43650.1"/>
    </source>
</evidence>
<name>A0A2N1L2P8_9GLOM</name>
<comment type="caution">
    <text evidence="6">The sequence shown here is derived from an EMBL/GenBank/DDBJ whole genome shotgun (WGS) entry which is preliminary data.</text>
</comment>
<evidence type="ECO:0000256" key="1">
    <source>
        <dbReference type="ARBA" id="ARBA00012417"/>
    </source>
</evidence>
<proteinExistence type="predicted"/>
<dbReference type="InterPro" id="IPR017964">
    <property type="entry name" value="DNA-dir_DNA_pol_B_CS"/>
</dbReference>
<gene>
    <name evidence="6" type="ORF">RhiirC2_625063</name>
</gene>
<dbReference type="GO" id="GO:0003677">
    <property type="term" value="F:DNA binding"/>
    <property type="evidence" value="ECO:0007669"/>
    <property type="project" value="InterPro"/>
</dbReference>
<reference evidence="6 7" key="1">
    <citation type="submission" date="2016-04" db="EMBL/GenBank/DDBJ databases">
        <title>Genome analyses suggest a sexual origin of heterokaryosis in a supposedly ancient asexual fungus.</title>
        <authorList>
            <person name="Ropars J."/>
            <person name="Sedzielewska K."/>
            <person name="Noel J."/>
            <person name="Charron P."/>
            <person name="Farinelli L."/>
            <person name="Marton T."/>
            <person name="Kruger M."/>
            <person name="Pelin A."/>
            <person name="Brachmann A."/>
            <person name="Corradi N."/>
        </authorList>
    </citation>
    <scope>NUCLEOTIDE SEQUENCE [LARGE SCALE GENOMIC DNA]</scope>
    <source>
        <strain evidence="6 7">C2</strain>
    </source>
</reference>
<keyword evidence="4" id="KW-0239">DNA-directed DNA polymerase</keyword>
<feature type="non-terminal residue" evidence="6">
    <location>
        <position position="69"/>
    </location>
</feature>